<dbReference type="NCBIfam" id="TIGR01179">
    <property type="entry name" value="galE"/>
    <property type="match status" value="1"/>
</dbReference>
<evidence type="ECO:0000256" key="7">
    <source>
        <dbReference type="ARBA" id="ARBA00013189"/>
    </source>
</evidence>
<comment type="function">
    <text evidence="4">Catalyzes two distinct but analogous reactions: the reversible epimerization of UDP-glucose to UDP-galactose and the reversible epimerization of UDP-N-acetylglucosamine to UDP-N-acetylgalactosamine. The reaction with UDP-Gal plays a critical role in the Leloir pathway of galactose catabolism in which galactose is converted to the glycolytic intermediate glucose 6-phosphate. It contributes to the catabolism of dietary galactose and enables the endogenous biosynthesis of both UDP-Gal and UDP-GalNAc when exogenous sources are limited. Both UDP-sugar interconversions are important in the synthesis of glycoproteins and glycolipids.</text>
</comment>
<proteinExistence type="predicted"/>
<dbReference type="Gene3D" id="3.40.50.720">
    <property type="entry name" value="NAD(P)-binding Rossmann-like Domain"/>
    <property type="match status" value="1"/>
</dbReference>
<comment type="catalytic activity">
    <reaction evidence="2">
        <text>UDP-alpha-D-glucose = UDP-alpha-D-galactose</text>
        <dbReference type="Rhea" id="RHEA:22168"/>
        <dbReference type="ChEBI" id="CHEBI:58885"/>
        <dbReference type="ChEBI" id="CHEBI:66914"/>
        <dbReference type="EC" id="5.1.3.2"/>
    </reaction>
</comment>
<evidence type="ECO:0000313" key="13">
    <source>
        <dbReference type="EMBL" id="GFY45658.1"/>
    </source>
</evidence>
<evidence type="ECO:0000256" key="6">
    <source>
        <dbReference type="ARBA" id="ARBA00013175"/>
    </source>
</evidence>
<evidence type="ECO:0000313" key="14">
    <source>
        <dbReference type="Proteomes" id="UP000886998"/>
    </source>
</evidence>
<evidence type="ECO:0000256" key="1">
    <source>
        <dbReference type="ARBA" id="ARBA00000014"/>
    </source>
</evidence>
<comment type="catalytic activity">
    <reaction evidence="1">
        <text>UDP-N-acetyl-alpha-D-glucosamine = UDP-N-acetyl-alpha-D-galactosamine</text>
        <dbReference type="Rhea" id="RHEA:20517"/>
        <dbReference type="ChEBI" id="CHEBI:57705"/>
        <dbReference type="ChEBI" id="CHEBI:67138"/>
        <dbReference type="EC" id="5.1.3.7"/>
    </reaction>
</comment>
<dbReference type="GO" id="GO:0003978">
    <property type="term" value="F:UDP-glucose 4-epimerase activity"/>
    <property type="evidence" value="ECO:0007669"/>
    <property type="project" value="UniProtKB-EC"/>
</dbReference>
<dbReference type="OrthoDB" id="9402762at2759"/>
<organism evidence="13 14">
    <name type="scientific">Trichonephila inaurata madagascariensis</name>
    <dbReference type="NCBI Taxonomy" id="2747483"/>
    <lineage>
        <taxon>Eukaryota</taxon>
        <taxon>Metazoa</taxon>
        <taxon>Ecdysozoa</taxon>
        <taxon>Arthropoda</taxon>
        <taxon>Chelicerata</taxon>
        <taxon>Arachnida</taxon>
        <taxon>Araneae</taxon>
        <taxon>Araneomorphae</taxon>
        <taxon>Entelegynae</taxon>
        <taxon>Araneoidea</taxon>
        <taxon>Nephilidae</taxon>
        <taxon>Trichonephila</taxon>
        <taxon>Trichonephila inaurata</taxon>
    </lineage>
</organism>
<gene>
    <name evidence="13" type="primary">GALE</name>
    <name evidence="13" type="ORF">TNIN_102341</name>
</gene>
<dbReference type="Gene3D" id="3.90.25.10">
    <property type="entry name" value="UDP-galactose 4-epimerase, domain 1"/>
    <property type="match status" value="1"/>
</dbReference>
<evidence type="ECO:0000256" key="10">
    <source>
        <dbReference type="ARBA" id="ARBA00023235"/>
    </source>
</evidence>
<accession>A0A8X6X2B0</accession>
<dbReference type="InterPro" id="IPR005886">
    <property type="entry name" value="UDP_G4E"/>
</dbReference>
<evidence type="ECO:0000259" key="12">
    <source>
        <dbReference type="Pfam" id="PF16363"/>
    </source>
</evidence>
<keyword evidence="8" id="KW-0520">NAD</keyword>
<sequence length="436" mass="48361">MGNIILIVCEKFGYIVLGTCAVTPAFTPQSHWCGGSCELCGRNLTQTYVISGITHVLCLDWFFGYSDHSRKISFLFHPSFKMSSNNSIFVTGGAGYVGSHSILELLKNGYDVVAVDNFSNSSPGEGCTVPESLNRVQKLSGKTLTFYQVDLLNKEDLRKIFQKHLFSCVVHFAALKAVGESCRLPLDYYRNNVGGTINLLEVMKEFNVKRMVFSSSATVYGVPEYLPIDELHPVGSTCTNPYGRTKYFIEEILKDVCNSEKGWFVILLRYFNPVGAHESGIIGEDPQGIPNNLMPYISQVAVGRMKELQVFGNDYKTVDGTGVRDYIHVMDLAEGHVAAVDNVLKETANGCKAYNLGTGEGYSVLQVIQAFEEACNVKVPYKIVGRREGDVDSIYADVSLAEKCLGFKTKRSLKDMCADTWRWQSNNPMGFNKSSQ</sequence>
<evidence type="ECO:0000256" key="11">
    <source>
        <dbReference type="ARBA" id="ARBA00031827"/>
    </source>
</evidence>
<keyword evidence="9" id="KW-0119">Carbohydrate metabolism</keyword>
<dbReference type="PANTHER" id="PTHR43725:SF47">
    <property type="entry name" value="UDP-GLUCOSE 4-EPIMERASE"/>
    <property type="match status" value="1"/>
</dbReference>
<comment type="caution">
    <text evidence="13">The sequence shown here is derived from an EMBL/GenBank/DDBJ whole genome shotgun (WGS) entry which is preliminary data.</text>
</comment>
<feature type="domain" description="NAD(P)-binding" evidence="12">
    <location>
        <begin position="89"/>
        <end position="420"/>
    </location>
</feature>
<dbReference type="GO" id="GO:0005829">
    <property type="term" value="C:cytosol"/>
    <property type="evidence" value="ECO:0007669"/>
    <property type="project" value="TreeGrafter"/>
</dbReference>
<evidence type="ECO:0000256" key="2">
    <source>
        <dbReference type="ARBA" id="ARBA00000083"/>
    </source>
</evidence>
<evidence type="ECO:0000256" key="4">
    <source>
        <dbReference type="ARBA" id="ARBA00002760"/>
    </source>
</evidence>
<dbReference type="NCBIfam" id="NF007956">
    <property type="entry name" value="PRK10675.1"/>
    <property type="match status" value="1"/>
</dbReference>
<dbReference type="SUPFAM" id="SSF51735">
    <property type="entry name" value="NAD(P)-binding Rossmann-fold domains"/>
    <property type="match status" value="1"/>
</dbReference>
<dbReference type="Proteomes" id="UP000886998">
    <property type="component" value="Unassembled WGS sequence"/>
</dbReference>
<comment type="cofactor">
    <cofactor evidence="3">
        <name>NAD(+)</name>
        <dbReference type="ChEBI" id="CHEBI:57540"/>
    </cofactor>
</comment>
<name>A0A8X6X2B0_9ARAC</name>
<keyword evidence="10" id="KW-0413">Isomerase</keyword>
<dbReference type="InterPro" id="IPR016040">
    <property type="entry name" value="NAD(P)-bd_dom"/>
</dbReference>
<dbReference type="EMBL" id="BMAV01004951">
    <property type="protein sequence ID" value="GFY45658.1"/>
    <property type="molecule type" value="Genomic_DNA"/>
</dbReference>
<evidence type="ECO:0000256" key="5">
    <source>
        <dbReference type="ARBA" id="ARBA00004947"/>
    </source>
</evidence>
<reference evidence="13" key="1">
    <citation type="submission" date="2020-08" db="EMBL/GenBank/DDBJ databases">
        <title>Multicomponent nature underlies the extraordinary mechanical properties of spider dragline silk.</title>
        <authorList>
            <person name="Kono N."/>
            <person name="Nakamura H."/>
            <person name="Mori M."/>
            <person name="Yoshida Y."/>
            <person name="Ohtoshi R."/>
            <person name="Malay A.D."/>
            <person name="Moran D.A.P."/>
            <person name="Tomita M."/>
            <person name="Numata K."/>
            <person name="Arakawa K."/>
        </authorList>
    </citation>
    <scope>NUCLEOTIDE SEQUENCE</scope>
</reference>
<dbReference type="Pfam" id="PF16363">
    <property type="entry name" value="GDP_Man_Dehyd"/>
    <property type="match status" value="1"/>
</dbReference>
<dbReference type="InterPro" id="IPR036291">
    <property type="entry name" value="NAD(P)-bd_dom_sf"/>
</dbReference>
<evidence type="ECO:0000256" key="3">
    <source>
        <dbReference type="ARBA" id="ARBA00001911"/>
    </source>
</evidence>
<dbReference type="EC" id="5.1.3.7" evidence="6"/>
<keyword evidence="14" id="KW-1185">Reference proteome</keyword>
<dbReference type="EC" id="5.1.3.2" evidence="7"/>
<dbReference type="AlphaFoldDB" id="A0A8X6X2B0"/>
<dbReference type="GO" id="GO:0033499">
    <property type="term" value="P:galactose catabolic process via UDP-galactose, Leloir pathway"/>
    <property type="evidence" value="ECO:0007669"/>
    <property type="project" value="TreeGrafter"/>
</dbReference>
<dbReference type="PANTHER" id="PTHR43725">
    <property type="entry name" value="UDP-GLUCOSE 4-EPIMERASE"/>
    <property type="match status" value="1"/>
</dbReference>
<keyword evidence="9" id="KW-0299">Galactose metabolism</keyword>
<evidence type="ECO:0000256" key="8">
    <source>
        <dbReference type="ARBA" id="ARBA00023027"/>
    </source>
</evidence>
<dbReference type="PRINTS" id="PR01713">
    <property type="entry name" value="NUCEPIMERASE"/>
</dbReference>
<dbReference type="GO" id="GO:0003974">
    <property type="term" value="F:UDP-N-acetylglucosamine 4-epimerase activity"/>
    <property type="evidence" value="ECO:0007669"/>
    <property type="project" value="UniProtKB-EC"/>
</dbReference>
<protein>
    <recommendedName>
        <fullName evidence="11">UDP-N-acetylglucosamine 4-epimerase</fullName>
        <ecNumber evidence="7">5.1.3.2</ecNumber>
        <ecNumber evidence="6">5.1.3.7</ecNumber>
    </recommendedName>
</protein>
<dbReference type="CDD" id="cd05247">
    <property type="entry name" value="UDP_G4E_1_SDR_e"/>
    <property type="match status" value="1"/>
</dbReference>
<comment type="pathway">
    <text evidence="5">Carbohydrate metabolism; galactose metabolism.</text>
</comment>
<evidence type="ECO:0000256" key="9">
    <source>
        <dbReference type="ARBA" id="ARBA00023144"/>
    </source>
</evidence>